<dbReference type="CDD" id="cd17319">
    <property type="entry name" value="MFS_ExuT_GudP_like"/>
    <property type="match status" value="1"/>
</dbReference>
<dbReference type="GO" id="GO:0016020">
    <property type="term" value="C:membrane"/>
    <property type="evidence" value="ECO:0007669"/>
    <property type="project" value="UniProtKB-SubCell"/>
</dbReference>
<organism evidence="8 9">
    <name type="scientific">Cupriavidus necator</name>
    <name type="common">Alcaligenes eutrophus</name>
    <name type="synonym">Ralstonia eutropha</name>
    <dbReference type="NCBI Taxonomy" id="106590"/>
    <lineage>
        <taxon>Bacteria</taxon>
        <taxon>Pseudomonadati</taxon>
        <taxon>Pseudomonadota</taxon>
        <taxon>Betaproteobacteria</taxon>
        <taxon>Burkholderiales</taxon>
        <taxon>Burkholderiaceae</taxon>
        <taxon>Cupriavidus</taxon>
    </lineage>
</organism>
<feature type="transmembrane region" description="Helical" evidence="6">
    <location>
        <begin position="371"/>
        <end position="392"/>
    </location>
</feature>
<feature type="transmembrane region" description="Helical" evidence="6">
    <location>
        <begin position="404"/>
        <end position="424"/>
    </location>
</feature>
<dbReference type="EMBL" id="CP017758">
    <property type="protein sequence ID" value="AQV97495.1"/>
    <property type="molecule type" value="Genomic_DNA"/>
</dbReference>
<protein>
    <submittedName>
        <fullName evidence="8">MFS transporter</fullName>
    </submittedName>
</protein>
<dbReference type="AlphaFoldDB" id="A0A1U9UZF0"/>
<feature type="transmembrane region" description="Helical" evidence="6">
    <location>
        <begin position="114"/>
        <end position="138"/>
    </location>
</feature>
<dbReference type="FunFam" id="1.20.1250.20:FF:000018">
    <property type="entry name" value="MFS transporter permease"/>
    <property type="match status" value="1"/>
</dbReference>
<dbReference type="KEGG" id="cuh:BJN34_26895"/>
<evidence type="ECO:0000256" key="2">
    <source>
        <dbReference type="ARBA" id="ARBA00022448"/>
    </source>
</evidence>
<evidence type="ECO:0000259" key="7">
    <source>
        <dbReference type="PROSITE" id="PS50850"/>
    </source>
</evidence>
<feature type="transmembrane region" description="Helical" evidence="6">
    <location>
        <begin position="90"/>
        <end position="108"/>
    </location>
</feature>
<feature type="transmembrane region" description="Helical" evidence="6">
    <location>
        <begin position="150"/>
        <end position="173"/>
    </location>
</feature>
<feature type="domain" description="Major facilitator superfamily (MFS) profile" evidence="7">
    <location>
        <begin position="24"/>
        <end position="429"/>
    </location>
</feature>
<name>A0A1U9UZF0_CUPNE</name>
<dbReference type="PANTHER" id="PTHR43791:SF36">
    <property type="entry name" value="TRANSPORTER, PUTATIVE (AFU_ORTHOLOGUE AFUA_6G08340)-RELATED"/>
    <property type="match status" value="1"/>
</dbReference>
<feature type="transmembrane region" description="Helical" evidence="6">
    <location>
        <begin position="313"/>
        <end position="332"/>
    </location>
</feature>
<sequence>MDLVRTDINEDEERRLFRKVSWRILPVLCVCYVFSFLDRTNVGYAQLQMRDELGFSDAVFGLGVSAFFIGYALFEVPSNMLLPRIGVRKTLLRILILWGLASAAMVFVETPTQFYIMRFFVGVFEAGFVPGVLYYLTLWYPKRRIAQATAIFYMSYTLAPILADPAAGAIMTWLDGALQLHGWQWLYLLEGLPCVPLGIMAYLLLSEGPKEARWLTDRERTDLEQLLSQDRAGHGHARMRDAVFDARVWMLGLIVFLVVFGVFALSFWKPTLLKGMGLTVMQVGLAATIPALFGVTAAILVGRHSDKTGERRWHFAIAAMVGAVGMLCASVFPQDPVMTIVCLTLASIGMSSAYAVFWAMPATILSGPSAAAGIAVITTIGSSSGAVAPLLVGALKTLTGGFTASLYVLSGALACASVIFAYYFRDGAAARRVASPASHTSAA</sequence>
<feature type="transmembrane region" description="Helical" evidence="6">
    <location>
        <begin position="338"/>
        <end position="359"/>
    </location>
</feature>
<keyword evidence="5 6" id="KW-0472">Membrane</keyword>
<dbReference type="RefSeq" id="WP_078199858.1">
    <property type="nucleotide sequence ID" value="NZ_CP017758.1"/>
</dbReference>
<feature type="transmembrane region" description="Helical" evidence="6">
    <location>
        <begin position="20"/>
        <end position="38"/>
    </location>
</feature>
<evidence type="ECO:0000313" key="8">
    <source>
        <dbReference type="EMBL" id="AQV97495.1"/>
    </source>
</evidence>
<evidence type="ECO:0000256" key="6">
    <source>
        <dbReference type="SAM" id="Phobius"/>
    </source>
</evidence>
<gene>
    <name evidence="8" type="ORF">BJN34_26895</name>
</gene>
<evidence type="ECO:0000256" key="1">
    <source>
        <dbReference type="ARBA" id="ARBA00004141"/>
    </source>
</evidence>
<dbReference type="Proteomes" id="UP000189627">
    <property type="component" value="Chromosome 2"/>
</dbReference>
<reference evidence="9" key="1">
    <citation type="submission" date="2017-02" db="EMBL/GenBank/DDBJ databases">
        <title>Complete genome sequence of Cupriavidus necator strain NH9, a 3-chlorobenzoate degrader.</title>
        <authorList>
            <person name="Moriuchi R."/>
            <person name="Dohra H."/>
            <person name="Ogawa N."/>
        </authorList>
    </citation>
    <scope>NUCLEOTIDE SEQUENCE [LARGE SCALE GENOMIC DNA]</scope>
    <source>
        <strain evidence="9">NH9</strain>
    </source>
</reference>
<dbReference type="Gene3D" id="1.20.1250.20">
    <property type="entry name" value="MFS general substrate transporter like domains"/>
    <property type="match status" value="2"/>
</dbReference>
<keyword evidence="2" id="KW-0813">Transport</keyword>
<feature type="transmembrane region" description="Helical" evidence="6">
    <location>
        <begin position="185"/>
        <end position="205"/>
    </location>
</feature>
<keyword evidence="4 6" id="KW-1133">Transmembrane helix</keyword>
<accession>A0A1U9UZF0</accession>
<feature type="transmembrane region" description="Helical" evidence="6">
    <location>
        <begin position="248"/>
        <end position="268"/>
    </location>
</feature>
<dbReference type="OrthoDB" id="5441967at2"/>
<feature type="transmembrane region" description="Helical" evidence="6">
    <location>
        <begin position="58"/>
        <end position="78"/>
    </location>
</feature>
<dbReference type="Pfam" id="PF07690">
    <property type="entry name" value="MFS_1"/>
    <property type="match status" value="1"/>
</dbReference>
<comment type="subcellular location">
    <subcellularLocation>
        <location evidence="1">Membrane</location>
        <topology evidence="1">Multi-pass membrane protein</topology>
    </subcellularLocation>
</comment>
<evidence type="ECO:0000256" key="4">
    <source>
        <dbReference type="ARBA" id="ARBA00022989"/>
    </source>
</evidence>
<evidence type="ECO:0000313" key="9">
    <source>
        <dbReference type="Proteomes" id="UP000189627"/>
    </source>
</evidence>
<dbReference type="PROSITE" id="PS50850">
    <property type="entry name" value="MFS"/>
    <property type="match status" value="1"/>
</dbReference>
<evidence type="ECO:0000256" key="3">
    <source>
        <dbReference type="ARBA" id="ARBA00022692"/>
    </source>
</evidence>
<dbReference type="PANTHER" id="PTHR43791">
    <property type="entry name" value="PERMEASE-RELATED"/>
    <property type="match status" value="1"/>
</dbReference>
<dbReference type="SUPFAM" id="SSF103473">
    <property type="entry name" value="MFS general substrate transporter"/>
    <property type="match status" value="1"/>
</dbReference>
<dbReference type="InterPro" id="IPR036259">
    <property type="entry name" value="MFS_trans_sf"/>
</dbReference>
<proteinExistence type="predicted"/>
<dbReference type="InterPro" id="IPR011701">
    <property type="entry name" value="MFS"/>
</dbReference>
<keyword evidence="3 6" id="KW-0812">Transmembrane</keyword>
<evidence type="ECO:0000256" key="5">
    <source>
        <dbReference type="ARBA" id="ARBA00023136"/>
    </source>
</evidence>
<feature type="transmembrane region" description="Helical" evidence="6">
    <location>
        <begin position="280"/>
        <end position="301"/>
    </location>
</feature>
<dbReference type="GO" id="GO:0022857">
    <property type="term" value="F:transmembrane transporter activity"/>
    <property type="evidence" value="ECO:0007669"/>
    <property type="project" value="InterPro"/>
</dbReference>
<dbReference type="InterPro" id="IPR020846">
    <property type="entry name" value="MFS_dom"/>
</dbReference>